<evidence type="ECO:0000313" key="3">
    <source>
        <dbReference type="Proteomes" id="UP000059680"/>
    </source>
</evidence>
<accession>A0A0P0W6X5</accession>
<name>A0A0P0W6X5_ORYSJ</name>
<dbReference type="EMBL" id="AP014960">
    <property type="protein sequence ID" value="BAS87932.1"/>
    <property type="molecule type" value="Genomic_DNA"/>
</dbReference>
<evidence type="ECO:0000256" key="1">
    <source>
        <dbReference type="SAM" id="MobiDB-lite"/>
    </source>
</evidence>
<organism evidence="2 3">
    <name type="scientific">Oryza sativa subsp. japonica</name>
    <name type="common">Rice</name>
    <dbReference type="NCBI Taxonomy" id="39947"/>
    <lineage>
        <taxon>Eukaryota</taxon>
        <taxon>Viridiplantae</taxon>
        <taxon>Streptophyta</taxon>
        <taxon>Embryophyta</taxon>
        <taxon>Tracheophyta</taxon>
        <taxon>Spermatophyta</taxon>
        <taxon>Magnoliopsida</taxon>
        <taxon>Liliopsida</taxon>
        <taxon>Poales</taxon>
        <taxon>Poaceae</taxon>
        <taxon>BOP clade</taxon>
        <taxon>Oryzoideae</taxon>
        <taxon>Oryzeae</taxon>
        <taxon>Oryzinae</taxon>
        <taxon>Oryza</taxon>
        <taxon>Oryza sativa</taxon>
    </lineage>
</organism>
<reference evidence="2 3" key="3">
    <citation type="journal article" date="2013" name="Rice">
        <title>Improvement of the Oryza sativa Nipponbare reference genome using next generation sequence and optical map data.</title>
        <authorList>
            <person name="Kawahara Y."/>
            <person name="de la Bastide M."/>
            <person name="Hamilton J.P."/>
            <person name="Kanamori H."/>
            <person name="McCombie W.R."/>
            <person name="Ouyang S."/>
            <person name="Schwartz D.C."/>
            <person name="Tanaka T."/>
            <person name="Wu J."/>
            <person name="Zhou S."/>
            <person name="Childs K.L."/>
            <person name="Davidson R.M."/>
            <person name="Lin H."/>
            <person name="Quesada-Ocampo L."/>
            <person name="Vaillancourt B."/>
            <person name="Sakai H."/>
            <person name="Lee S.S."/>
            <person name="Kim J."/>
            <person name="Numa H."/>
            <person name="Itoh T."/>
            <person name="Buell C.R."/>
            <person name="Matsumoto T."/>
        </authorList>
    </citation>
    <scope>NUCLEOTIDE SEQUENCE [LARGE SCALE GENOMIC DNA]</scope>
    <source>
        <strain evidence="3">cv. Nipponbare</strain>
    </source>
</reference>
<evidence type="ECO:0000313" key="2">
    <source>
        <dbReference type="EMBL" id="BAS87932.1"/>
    </source>
</evidence>
<proteinExistence type="predicted"/>
<reference evidence="3" key="1">
    <citation type="journal article" date="2005" name="Nature">
        <title>The map-based sequence of the rice genome.</title>
        <authorList>
            <consortium name="International rice genome sequencing project (IRGSP)"/>
            <person name="Matsumoto T."/>
            <person name="Wu J."/>
            <person name="Kanamori H."/>
            <person name="Katayose Y."/>
            <person name="Fujisawa M."/>
            <person name="Namiki N."/>
            <person name="Mizuno H."/>
            <person name="Yamamoto K."/>
            <person name="Antonio B.A."/>
            <person name="Baba T."/>
            <person name="Sakata K."/>
            <person name="Nagamura Y."/>
            <person name="Aoki H."/>
            <person name="Arikawa K."/>
            <person name="Arita K."/>
            <person name="Bito T."/>
            <person name="Chiden Y."/>
            <person name="Fujitsuka N."/>
            <person name="Fukunaka R."/>
            <person name="Hamada M."/>
            <person name="Harada C."/>
            <person name="Hayashi A."/>
            <person name="Hijishita S."/>
            <person name="Honda M."/>
            <person name="Hosokawa S."/>
            <person name="Ichikawa Y."/>
            <person name="Idonuma A."/>
            <person name="Iijima M."/>
            <person name="Ikeda M."/>
            <person name="Ikeno M."/>
            <person name="Ito K."/>
            <person name="Ito S."/>
            <person name="Ito T."/>
            <person name="Ito Y."/>
            <person name="Ito Y."/>
            <person name="Iwabuchi A."/>
            <person name="Kamiya K."/>
            <person name="Karasawa W."/>
            <person name="Kurita K."/>
            <person name="Katagiri S."/>
            <person name="Kikuta A."/>
            <person name="Kobayashi H."/>
            <person name="Kobayashi N."/>
            <person name="Machita K."/>
            <person name="Maehara T."/>
            <person name="Masukawa M."/>
            <person name="Mizubayashi T."/>
            <person name="Mukai Y."/>
            <person name="Nagasaki H."/>
            <person name="Nagata Y."/>
            <person name="Naito S."/>
            <person name="Nakashima M."/>
            <person name="Nakama Y."/>
            <person name="Nakamichi Y."/>
            <person name="Nakamura M."/>
            <person name="Meguro A."/>
            <person name="Negishi M."/>
            <person name="Ohta I."/>
            <person name="Ohta T."/>
            <person name="Okamoto M."/>
            <person name="Ono N."/>
            <person name="Saji S."/>
            <person name="Sakaguchi M."/>
            <person name="Sakai K."/>
            <person name="Shibata M."/>
            <person name="Shimokawa T."/>
            <person name="Song J."/>
            <person name="Takazaki Y."/>
            <person name="Terasawa K."/>
            <person name="Tsugane M."/>
            <person name="Tsuji K."/>
            <person name="Ueda S."/>
            <person name="Waki K."/>
            <person name="Yamagata H."/>
            <person name="Yamamoto M."/>
            <person name="Yamamoto S."/>
            <person name="Yamane H."/>
            <person name="Yoshiki S."/>
            <person name="Yoshihara R."/>
            <person name="Yukawa K."/>
            <person name="Zhong H."/>
            <person name="Yano M."/>
            <person name="Yuan Q."/>
            <person name="Ouyang S."/>
            <person name="Liu J."/>
            <person name="Jones K.M."/>
            <person name="Gansberger K."/>
            <person name="Moffat K."/>
            <person name="Hill J."/>
            <person name="Bera J."/>
            <person name="Fadrosh D."/>
            <person name="Jin S."/>
            <person name="Johri S."/>
            <person name="Kim M."/>
            <person name="Overton L."/>
            <person name="Reardon M."/>
            <person name="Tsitrin T."/>
            <person name="Vuong H."/>
            <person name="Weaver B."/>
            <person name="Ciecko A."/>
            <person name="Tallon L."/>
            <person name="Jackson J."/>
            <person name="Pai G."/>
            <person name="Aken S.V."/>
            <person name="Utterback T."/>
            <person name="Reidmuller S."/>
            <person name="Feldblyum T."/>
            <person name="Hsiao J."/>
            <person name="Zismann V."/>
            <person name="Iobst S."/>
            <person name="de Vazeille A.R."/>
            <person name="Buell C.R."/>
            <person name="Ying K."/>
            <person name="Li Y."/>
            <person name="Lu T."/>
            <person name="Huang Y."/>
            <person name="Zhao Q."/>
            <person name="Feng Q."/>
            <person name="Zhang L."/>
            <person name="Zhu J."/>
            <person name="Weng Q."/>
            <person name="Mu J."/>
            <person name="Lu Y."/>
            <person name="Fan D."/>
            <person name="Liu Y."/>
            <person name="Guan J."/>
            <person name="Zhang Y."/>
            <person name="Yu S."/>
            <person name="Liu X."/>
            <person name="Zhang Y."/>
            <person name="Hong G."/>
            <person name="Han B."/>
            <person name="Choisne N."/>
            <person name="Demange N."/>
            <person name="Orjeda G."/>
            <person name="Samain S."/>
            <person name="Cattolico L."/>
            <person name="Pelletier E."/>
            <person name="Couloux A."/>
            <person name="Segurens B."/>
            <person name="Wincker P."/>
            <person name="D'Hont A."/>
            <person name="Scarpelli C."/>
            <person name="Weissenbach J."/>
            <person name="Salanoubat M."/>
            <person name="Quetier F."/>
            <person name="Yu Y."/>
            <person name="Kim H.R."/>
            <person name="Rambo T."/>
            <person name="Currie J."/>
            <person name="Collura K."/>
            <person name="Luo M."/>
            <person name="Yang T."/>
            <person name="Ammiraju J.S.S."/>
            <person name="Engler F."/>
            <person name="Soderlund C."/>
            <person name="Wing R.A."/>
            <person name="Palmer L.E."/>
            <person name="de la Bastide M."/>
            <person name="Spiegel L."/>
            <person name="Nascimento L."/>
            <person name="Zutavern T."/>
            <person name="O'Shaughnessy A."/>
            <person name="Dike S."/>
            <person name="Dedhia N."/>
            <person name="Preston R."/>
            <person name="Balija V."/>
            <person name="McCombie W.R."/>
            <person name="Chow T."/>
            <person name="Chen H."/>
            <person name="Chung M."/>
            <person name="Chen C."/>
            <person name="Shaw J."/>
            <person name="Wu H."/>
            <person name="Hsiao K."/>
            <person name="Chao Y."/>
            <person name="Chu M."/>
            <person name="Cheng C."/>
            <person name="Hour A."/>
            <person name="Lee P."/>
            <person name="Lin S."/>
            <person name="Lin Y."/>
            <person name="Liou J."/>
            <person name="Liu S."/>
            <person name="Hsing Y."/>
            <person name="Raghuvanshi S."/>
            <person name="Mohanty A."/>
            <person name="Bharti A.K."/>
            <person name="Gaur A."/>
            <person name="Gupta V."/>
            <person name="Kumar D."/>
            <person name="Ravi V."/>
            <person name="Vij S."/>
            <person name="Kapur A."/>
            <person name="Khurana P."/>
            <person name="Khurana P."/>
            <person name="Khurana J.P."/>
            <person name="Tyagi A.K."/>
            <person name="Gaikwad K."/>
            <person name="Singh A."/>
            <person name="Dalal V."/>
            <person name="Srivastava S."/>
            <person name="Dixit A."/>
            <person name="Pal A.K."/>
            <person name="Ghazi I.A."/>
            <person name="Yadav M."/>
            <person name="Pandit A."/>
            <person name="Bhargava A."/>
            <person name="Sureshbabu K."/>
            <person name="Batra K."/>
            <person name="Sharma T.R."/>
            <person name="Mohapatra T."/>
            <person name="Singh N.K."/>
            <person name="Messing J."/>
            <person name="Nelson A.B."/>
            <person name="Fuks G."/>
            <person name="Kavchok S."/>
            <person name="Keizer G."/>
            <person name="Linton E."/>
            <person name="Llaca V."/>
            <person name="Song R."/>
            <person name="Tanyolac B."/>
            <person name="Young S."/>
            <person name="Ho-Il K."/>
            <person name="Hahn J.H."/>
            <person name="Sangsakoo G."/>
            <person name="Vanavichit A."/>
            <person name="de Mattos Luiz.A.T."/>
            <person name="Zimmer P.D."/>
            <person name="Malone G."/>
            <person name="Dellagostin O."/>
            <person name="de Oliveira A.C."/>
            <person name="Bevan M."/>
            <person name="Bancroft I."/>
            <person name="Minx P."/>
            <person name="Cordum H."/>
            <person name="Wilson R."/>
            <person name="Cheng Z."/>
            <person name="Jin W."/>
            <person name="Jiang J."/>
            <person name="Leong S.A."/>
            <person name="Iwama H."/>
            <person name="Gojobori T."/>
            <person name="Itoh T."/>
            <person name="Niimura Y."/>
            <person name="Fujii Y."/>
            <person name="Habara T."/>
            <person name="Sakai H."/>
            <person name="Sato Y."/>
            <person name="Wilson G."/>
            <person name="Kumar K."/>
            <person name="McCouch S."/>
            <person name="Juretic N."/>
            <person name="Hoen D."/>
            <person name="Wright S."/>
            <person name="Bruskiewich R."/>
            <person name="Bureau T."/>
            <person name="Miyao A."/>
            <person name="Hirochika H."/>
            <person name="Nishikawa T."/>
            <person name="Kadowaki K."/>
            <person name="Sugiura M."/>
            <person name="Burr B."/>
            <person name="Sasaki T."/>
        </authorList>
    </citation>
    <scope>NUCLEOTIDE SEQUENCE [LARGE SCALE GENOMIC DNA]</scope>
    <source>
        <strain evidence="3">cv. Nipponbare</strain>
    </source>
</reference>
<protein>
    <submittedName>
        <fullName evidence="2">Os04g0175450 protein</fullName>
    </submittedName>
</protein>
<feature type="non-terminal residue" evidence="2">
    <location>
        <position position="1"/>
    </location>
</feature>
<dbReference type="PaxDb" id="39947-A0A0P0W6X5"/>
<dbReference type="InParanoid" id="A0A0P0W6X5"/>
<gene>
    <name evidence="2" type="ordered locus">Os04g0175450</name>
    <name evidence="2" type="ORF">OSNPB_040175450</name>
</gene>
<keyword evidence="3" id="KW-1185">Reference proteome</keyword>
<sequence length="389" mass="41922">YSAESCQFCEERVDVLVPDAERQNAGAAAVARQARHAARHARRLEVAHHPRRPPAAEVRRLEPDVPPARHVERAVPEQHAGQLLDAFPVHATAAGVLELQRYLLLGSPDQPDDVLEVAVRHLVARRHGHLRGDAVAVVALLGADVLARVGREDERRGRVGVVGGDDRARAAPPQRGGDRLEHGARLAGVHVAGGGGVLRLDAFDHGRRDGDVEVREPLGLQAQHRLLDGGDQRRQRREGAIAAAHREHRRPGQPAREVADGLQELGDPQAVGDDVVPRHADDEPAAGELRHLHEQQRIILAASLRRIVHGELLQHRRERRVEQLDVVESAAGRGGDEAHALAGAGDAEPPFAGGEISSAGDGVVVDQSLGQCPLDRHGRLNDAIGEDVE</sequence>
<dbReference type="OMA" id="WWEREVI"/>
<reference evidence="2 3" key="2">
    <citation type="journal article" date="2013" name="Plant Cell Physiol.">
        <title>Rice Annotation Project Database (RAP-DB): an integrative and interactive database for rice genomics.</title>
        <authorList>
            <person name="Sakai H."/>
            <person name="Lee S.S."/>
            <person name="Tanaka T."/>
            <person name="Numa H."/>
            <person name="Kim J."/>
            <person name="Kawahara Y."/>
            <person name="Wakimoto H."/>
            <person name="Yang C.C."/>
            <person name="Iwamoto M."/>
            <person name="Abe T."/>
            <person name="Yamada Y."/>
            <person name="Muto A."/>
            <person name="Inokuchi H."/>
            <person name="Ikemura T."/>
            <person name="Matsumoto T."/>
            <person name="Sasaki T."/>
            <person name="Itoh T."/>
        </authorList>
    </citation>
    <scope>NUCLEOTIDE SEQUENCE [LARGE SCALE GENOMIC DNA]</scope>
    <source>
        <strain evidence="3">cv. Nipponbare</strain>
    </source>
</reference>
<dbReference type="AlphaFoldDB" id="A0A0P0W6X5"/>
<feature type="region of interest" description="Disordered" evidence="1">
    <location>
        <begin position="44"/>
        <end position="63"/>
    </location>
</feature>
<feature type="region of interest" description="Disordered" evidence="1">
    <location>
        <begin position="333"/>
        <end position="359"/>
    </location>
</feature>
<dbReference type="Proteomes" id="UP000059680">
    <property type="component" value="Chromosome 4"/>
</dbReference>
<dbReference type="Gramene" id="Os04t0175450-00">
    <property type="protein sequence ID" value="Os04t0175450-00"/>
    <property type="gene ID" value="Os04g0175450"/>
</dbReference>
<dbReference type="FunCoup" id="A0A0P0W6X5">
    <property type="interactions" value="5"/>
</dbReference>